<evidence type="ECO:0000256" key="10">
    <source>
        <dbReference type="ARBA" id="ARBA00023136"/>
    </source>
</evidence>
<feature type="domain" description="4Fe-4S ferredoxin-type" evidence="12">
    <location>
        <begin position="299"/>
        <end position="328"/>
    </location>
</feature>
<dbReference type="InterPro" id="IPR017896">
    <property type="entry name" value="4Fe4S_Fe-S-bd"/>
</dbReference>
<keyword evidence="6 11" id="KW-1133">Transmembrane helix</keyword>
<keyword evidence="3" id="KW-0004">4Fe-4S</keyword>
<evidence type="ECO:0000256" key="3">
    <source>
        <dbReference type="ARBA" id="ARBA00022485"/>
    </source>
</evidence>
<evidence type="ECO:0000313" key="14">
    <source>
        <dbReference type="Proteomes" id="UP000625804"/>
    </source>
</evidence>
<feature type="transmembrane region" description="Helical" evidence="11">
    <location>
        <begin position="85"/>
        <end position="107"/>
    </location>
</feature>
<protein>
    <submittedName>
        <fullName evidence="13">4Fe-4S dicluster domain-containing protein</fullName>
    </submittedName>
</protein>
<evidence type="ECO:0000256" key="5">
    <source>
        <dbReference type="ARBA" id="ARBA00022723"/>
    </source>
</evidence>
<keyword evidence="2" id="KW-1003">Cell membrane</keyword>
<evidence type="ECO:0000256" key="7">
    <source>
        <dbReference type="ARBA" id="ARBA00023002"/>
    </source>
</evidence>
<keyword evidence="9" id="KW-0411">Iron-sulfur</keyword>
<sequence>MQEIFREYLPFLPGWTPYLMYTFFLVVVVFIGWAVSNKIKNYGINIKELWGELKTQYKNHGNEIFKRIIQNIIAQKKVRRDKYSAVMHLSIFYGMIFLFIGTFLVFLEQDILKHFGVESLIKGNFYLIYEFILELAGLLLVIGITMALYRRLVIKPKHLHSSHENFFLLLCLLYLGLSGFIIEGIRLTLQPVEWGVFSFIAYGISKVFISFQPSAETLGSIYVGLWWSHLFVAFAFIAVLPITVLKHVILIPLNQFLLPVDREKAKLTTPFNIMELEDQEDDEENELQIGIACAQDLNWKAKLNLAACVNCGRCESVCPAHASGRELNPRLFVQKLKNTFDKYTVNLEEQKVNFFESGLLTENEIWSCTNCGACMEECPAQIQHVDYILDLRRYLVAENKLDNQKTALFNNLDQNFNPLGLPSYKRNEWLVELGVPLLEENPTAEYLYWVGDLGSYDPRIQNVVKSFVEILKAAKVDFAIFTHEEKNDGEIPKRMGEEGRAQLIAMENVELLNSYEVKKIITHDPHAYNMLKHEYKDFGGNYEVYHHSVFLEQLIRENRVPLKTKTNERIVFHDSCNLSRWNNIFEEPRKVLQSVMDQPILEIKESKDKTSCCGAGGGNYWYKVPEQEKISNNRMKQLTVVEPETIALGCPFCLMMLEDSARTMEKDVRIKDLAEIVYENMAKEEKIEEAV</sequence>
<dbReference type="InterPro" id="IPR009051">
    <property type="entry name" value="Helical_ferredxn"/>
</dbReference>
<dbReference type="RefSeq" id="WP_173731112.1">
    <property type="nucleotide sequence ID" value="NZ_JABTTE010000010.1"/>
</dbReference>
<dbReference type="GO" id="GO:0016491">
    <property type="term" value="F:oxidoreductase activity"/>
    <property type="evidence" value="ECO:0007669"/>
    <property type="project" value="UniProtKB-KW"/>
</dbReference>
<keyword evidence="7" id="KW-0560">Oxidoreductase</keyword>
<dbReference type="Gene3D" id="1.20.950.20">
    <property type="entry name" value="Transmembrane di-heme cytochromes, Chain C"/>
    <property type="match status" value="1"/>
</dbReference>
<dbReference type="SUPFAM" id="SSF46548">
    <property type="entry name" value="alpha-helical ferredoxin"/>
    <property type="match status" value="1"/>
</dbReference>
<feature type="transmembrane region" description="Helical" evidence="11">
    <location>
        <begin position="18"/>
        <end position="35"/>
    </location>
</feature>
<evidence type="ECO:0000256" key="2">
    <source>
        <dbReference type="ARBA" id="ARBA00022475"/>
    </source>
</evidence>
<dbReference type="PANTHER" id="PTHR43255:SF1">
    <property type="entry name" value="IRON-SULFUR-BINDING OXIDOREDUCTASE FADF-RELATED"/>
    <property type="match status" value="1"/>
</dbReference>
<evidence type="ECO:0000256" key="9">
    <source>
        <dbReference type="ARBA" id="ARBA00023014"/>
    </source>
</evidence>
<evidence type="ECO:0000256" key="6">
    <source>
        <dbReference type="ARBA" id="ARBA00022989"/>
    </source>
</evidence>
<dbReference type="Gene3D" id="1.10.1060.10">
    <property type="entry name" value="Alpha-helical ferredoxin"/>
    <property type="match status" value="1"/>
</dbReference>
<name>A0A8J8K8I0_9BACI</name>
<organism evidence="13 14">
    <name type="scientific">Calidifontibacillus erzurumensis</name>
    <dbReference type="NCBI Taxonomy" id="2741433"/>
    <lineage>
        <taxon>Bacteria</taxon>
        <taxon>Bacillati</taxon>
        <taxon>Bacillota</taxon>
        <taxon>Bacilli</taxon>
        <taxon>Bacillales</taxon>
        <taxon>Bacillaceae</taxon>
        <taxon>Calidifontibacillus/Schinkia group</taxon>
        <taxon>Calidifontibacillus</taxon>
    </lineage>
</organism>
<dbReference type="PROSITE" id="PS51379">
    <property type="entry name" value="4FE4S_FER_2"/>
    <property type="match status" value="2"/>
</dbReference>
<dbReference type="InterPro" id="IPR023234">
    <property type="entry name" value="NarG-like_domain"/>
</dbReference>
<dbReference type="PANTHER" id="PTHR43255">
    <property type="entry name" value="IRON-SULFUR-BINDING OXIDOREDUCTASE FADF-RELATED-RELATED"/>
    <property type="match status" value="1"/>
</dbReference>
<evidence type="ECO:0000259" key="12">
    <source>
        <dbReference type="PROSITE" id="PS51379"/>
    </source>
</evidence>
<keyword evidence="4 11" id="KW-0812">Transmembrane</keyword>
<keyword evidence="8" id="KW-0408">Iron</keyword>
<feature type="domain" description="4Fe-4S ferredoxin-type" evidence="12">
    <location>
        <begin position="358"/>
        <end position="388"/>
    </location>
</feature>
<dbReference type="GO" id="GO:0005886">
    <property type="term" value="C:plasma membrane"/>
    <property type="evidence" value="ECO:0007669"/>
    <property type="project" value="UniProtKB-SubCell"/>
</dbReference>
<dbReference type="Proteomes" id="UP000625804">
    <property type="component" value="Unassembled WGS sequence"/>
</dbReference>
<dbReference type="GO" id="GO:0051539">
    <property type="term" value="F:4 iron, 4 sulfur cluster binding"/>
    <property type="evidence" value="ECO:0007669"/>
    <property type="project" value="UniProtKB-KW"/>
</dbReference>
<dbReference type="InterPro" id="IPR036197">
    <property type="entry name" value="NarG-like_sf"/>
</dbReference>
<feature type="transmembrane region" description="Helical" evidence="11">
    <location>
        <begin position="194"/>
        <end position="211"/>
    </location>
</feature>
<evidence type="ECO:0000313" key="13">
    <source>
        <dbReference type="EMBL" id="NSL51906.1"/>
    </source>
</evidence>
<reference evidence="13" key="1">
    <citation type="submission" date="2020-06" db="EMBL/GenBank/DDBJ databases">
        <title>A novel thermopfilic bacterium from Erzurum, Turkey.</title>
        <authorList>
            <person name="Adiguzel A."/>
            <person name="Ay H."/>
            <person name="Baltaci M.O."/>
        </authorList>
    </citation>
    <scope>NUCLEOTIDE SEQUENCE</scope>
    <source>
        <strain evidence="13">P2</strain>
    </source>
</reference>
<keyword evidence="5" id="KW-0479">Metal-binding</keyword>
<keyword evidence="14" id="KW-1185">Reference proteome</keyword>
<accession>A0A8J8K8I0</accession>
<keyword evidence="10 11" id="KW-0472">Membrane</keyword>
<evidence type="ECO:0000256" key="8">
    <source>
        <dbReference type="ARBA" id="ARBA00023004"/>
    </source>
</evidence>
<gene>
    <name evidence="13" type="ORF">HR057_09105</name>
</gene>
<evidence type="ECO:0000256" key="1">
    <source>
        <dbReference type="ARBA" id="ARBA00004651"/>
    </source>
</evidence>
<evidence type="ECO:0000256" key="11">
    <source>
        <dbReference type="SAM" id="Phobius"/>
    </source>
</evidence>
<dbReference type="AlphaFoldDB" id="A0A8J8K8I0"/>
<feature type="transmembrane region" description="Helical" evidence="11">
    <location>
        <begin position="127"/>
        <end position="149"/>
    </location>
</feature>
<dbReference type="InterPro" id="IPR017900">
    <property type="entry name" value="4Fe4S_Fe_S_CS"/>
</dbReference>
<feature type="transmembrane region" description="Helical" evidence="11">
    <location>
        <begin position="223"/>
        <end position="245"/>
    </location>
</feature>
<comment type="subcellular location">
    <subcellularLocation>
        <location evidence="1">Cell membrane</location>
        <topology evidence="1">Multi-pass membrane protein</topology>
    </subcellularLocation>
</comment>
<evidence type="ECO:0000256" key="4">
    <source>
        <dbReference type="ARBA" id="ARBA00022692"/>
    </source>
</evidence>
<dbReference type="InterPro" id="IPR051460">
    <property type="entry name" value="HdrC_iron-sulfur_subunit"/>
</dbReference>
<proteinExistence type="predicted"/>
<dbReference type="EMBL" id="JABTTE010000010">
    <property type="protein sequence ID" value="NSL51906.1"/>
    <property type="molecule type" value="Genomic_DNA"/>
</dbReference>
<dbReference type="Pfam" id="PF02754">
    <property type="entry name" value="CCG"/>
    <property type="match status" value="2"/>
</dbReference>
<dbReference type="PROSITE" id="PS00198">
    <property type="entry name" value="4FE4S_FER_1"/>
    <property type="match status" value="2"/>
</dbReference>
<dbReference type="Pfam" id="PF13183">
    <property type="entry name" value="Fer4_8"/>
    <property type="match status" value="1"/>
</dbReference>
<comment type="caution">
    <text evidence="13">The sequence shown here is derived from an EMBL/GenBank/DDBJ whole genome shotgun (WGS) entry which is preliminary data.</text>
</comment>
<dbReference type="InterPro" id="IPR004017">
    <property type="entry name" value="Cys_rich_dom"/>
</dbReference>
<dbReference type="SUPFAM" id="SSF103501">
    <property type="entry name" value="Respiratory nitrate reductase 1 gamma chain"/>
    <property type="match status" value="1"/>
</dbReference>
<dbReference type="Pfam" id="PF02665">
    <property type="entry name" value="Nitrate_red_gam"/>
    <property type="match status" value="1"/>
</dbReference>
<dbReference type="GO" id="GO:0046872">
    <property type="term" value="F:metal ion binding"/>
    <property type="evidence" value="ECO:0007669"/>
    <property type="project" value="UniProtKB-KW"/>
</dbReference>
<feature type="transmembrane region" description="Helical" evidence="11">
    <location>
        <begin position="165"/>
        <end position="182"/>
    </location>
</feature>